<name>A0AAQ3RE95_VIGMU</name>
<proteinExistence type="inferred from homology"/>
<comment type="similarity">
    <text evidence="1">Belongs to the 4-toluene sulfonate uptake permease (TSUP) (TC 2.A.102) family.</text>
</comment>
<sequence length="557" mass="61603">MGAALSTVYYNLNIRHPTLDLPVIDYDLALLIQPMLMLGISIGVVFNVVVADWMVTILLIILFLGTSAKAFCKGVETWKKETIVKELLPLLEGHALYGHIDGSIKIPHAKFPIDDGSLTVPNPAFITWKQQQIWTTLECLYGGHSKQREIGIRDQLLHLTKGSSTVREFSKTFRGLCDQLSLMGRPVDDLDKLHWFLRGLAMRPLPVFHDLFLLPRVLKCIYMSLNPLPLKLPFIPLLNVPLNHPIHIFNLGHVLSQMAKQVVGTTTQVVVVAVKDAVLSIAKSAEEKVAHLNLQILLNHLQILALYQIQTSLIVTVGNCNALPISHIGSHRLANTLNLLDILVVPGLQKNLISISKLTRDFPVDAIFTYTSFLLQQRGTKEILAKGRREHNLYALEDGTISPISGFGFSSFVEPTSMPELPAPTHAPTSFLTPSKETVHSSTIPCGLCPTEDPSSPIVSMLDTQPQISRSVQPTHPIVTRAKSGIFRPRHFADITTYQPFSLLCAMLTTSTSKGFKFAGKHPGWLDAMHKELLALHSNNTWDLVPCPSSTNIVGTK</sequence>
<dbReference type="GO" id="GO:0031464">
    <property type="term" value="C:Cul4A-RING E3 ubiquitin ligase complex"/>
    <property type="evidence" value="ECO:0007669"/>
    <property type="project" value="TreeGrafter"/>
</dbReference>
<dbReference type="Proteomes" id="UP001374535">
    <property type="component" value="Chromosome 11"/>
</dbReference>
<keyword evidence="4" id="KW-1185">Reference proteome</keyword>
<dbReference type="PANTHER" id="PTHR14255:SF1">
    <property type="entry name" value="SULFITE EXPORTER TAUE_SAFE FAMILY PROTEIN 3"/>
    <property type="match status" value="1"/>
</dbReference>
<dbReference type="PANTHER" id="PTHR14255">
    <property type="entry name" value="CEREBLON"/>
    <property type="match status" value="1"/>
</dbReference>
<organism evidence="3 4">
    <name type="scientific">Vigna mungo</name>
    <name type="common">Black gram</name>
    <name type="synonym">Phaseolus mungo</name>
    <dbReference type="NCBI Taxonomy" id="3915"/>
    <lineage>
        <taxon>Eukaryota</taxon>
        <taxon>Viridiplantae</taxon>
        <taxon>Streptophyta</taxon>
        <taxon>Embryophyta</taxon>
        <taxon>Tracheophyta</taxon>
        <taxon>Spermatophyta</taxon>
        <taxon>Magnoliopsida</taxon>
        <taxon>eudicotyledons</taxon>
        <taxon>Gunneridae</taxon>
        <taxon>Pentapetalae</taxon>
        <taxon>rosids</taxon>
        <taxon>fabids</taxon>
        <taxon>Fabales</taxon>
        <taxon>Fabaceae</taxon>
        <taxon>Papilionoideae</taxon>
        <taxon>50 kb inversion clade</taxon>
        <taxon>NPAAA clade</taxon>
        <taxon>indigoferoid/millettioid clade</taxon>
        <taxon>Phaseoleae</taxon>
        <taxon>Vigna</taxon>
    </lineage>
</organism>
<keyword evidence="2" id="KW-0472">Membrane</keyword>
<feature type="transmembrane region" description="Helical" evidence="2">
    <location>
        <begin position="36"/>
        <end position="64"/>
    </location>
</feature>
<protein>
    <recommendedName>
        <fullName evidence="5">Retrotransposon gag domain-containing protein</fullName>
    </recommendedName>
</protein>
<evidence type="ECO:0000256" key="2">
    <source>
        <dbReference type="SAM" id="Phobius"/>
    </source>
</evidence>
<evidence type="ECO:0000313" key="3">
    <source>
        <dbReference type="EMBL" id="WVY92073.1"/>
    </source>
</evidence>
<evidence type="ECO:0000313" key="4">
    <source>
        <dbReference type="Proteomes" id="UP001374535"/>
    </source>
</evidence>
<dbReference type="GO" id="GO:0016567">
    <property type="term" value="P:protein ubiquitination"/>
    <property type="evidence" value="ECO:0007669"/>
    <property type="project" value="TreeGrafter"/>
</dbReference>
<dbReference type="AlphaFoldDB" id="A0AAQ3RE95"/>
<dbReference type="EMBL" id="CP144690">
    <property type="protein sequence ID" value="WVY92073.1"/>
    <property type="molecule type" value="Genomic_DNA"/>
</dbReference>
<reference evidence="3 4" key="1">
    <citation type="journal article" date="2023" name="Life. Sci Alliance">
        <title>Evolutionary insights into 3D genome organization and epigenetic landscape of Vigna mungo.</title>
        <authorList>
            <person name="Junaid A."/>
            <person name="Singh B."/>
            <person name="Bhatia S."/>
        </authorList>
    </citation>
    <scope>NUCLEOTIDE SEQUENCE [LARGE SCALE GENOMIC DNA]</scope>
    <source>
        <strain evidence="3">Urdbean</strain>
    </source>
</reference>
<keyword evidence="2" id="KW-0812">Transmembrane</keyword>
<evidence type="ECO:0008006" key="5">
    <source>
        <dbReference type="Google" id="ProtNLM"/>
    </source>
</evidence>
<gene>
    <name evidence="3" type="ORF">V8G54_037587</name>
</gene>
<keyword evidence="2" id="KW-1133">Transmembrane helix</keyword>
<accession>A0AAQ3RE95</accession>
<evidence type="ECO:0000256" key="1">
    <source>
        <dbReference type="ARBA" id="ARBA00009142"/>
    </source>
</evidence>